<keyword evidence="6 8" id="KW-0472">Membrane</keyword>
<dbReference type="Pfam" id="PF03188">
    <property type="entry name" value="Cytochrom_B561"/>
    <property type="match status" value="1"/>
</dbReference>
<dbReference type="EMBL" id="ML170159">
    <property type="protein sequence ID" value="TDL27428.1"/>
    <property type="molecule type" value="Genomic_DNA"/>
</dbReference>
<dbReference type="InterPro" id="IPR015920">
    <property type="entry name" value="Cellobiose_DH-like_cyt"/>
</dbReference>
<feature type="compositionally biased region" description="Basic and acidic residues" evidence="7">
    <location>
        <begin position="433"/>
        <end position="444"/>
    </location>
</feature>
<feature type="transmembrane region" description="Helical" evidence="8">
    <location>
        <begin position="298"/>
        <end position="320"/>
    </location>
</feature>
<feature type="transmembrane region" description="Helical" evidence="8">
    <location>
        <begin position="225"/>
        <end position="247"/>
    </location>
</feature>
<evidence type="ECO:0000313" key="11">
    <source>
        <dbReference type="EMBL" id="TDL27428.1"/>
    </source>
</evidence>
<dbReference type="Proteomes" id="UP000294933">
    <property type="component" value="Unassembled WGS sequence"/>
</dbReference>
<dbReference type="SMART" id="SM00665">
    <property type="entry name" value="B561"/>
    <property type="match status" value="1"/>
</dbReference>
<feature type="chain" id="PRO_5021218696" description="Cytochrome b561 domain-containing protein" evidence="9">
    <location>
        <begin position="24"/>
        <end position="475"/>
    </location>
</feature>
<feature type="transmembrane region" description="Helical" evidence="8">
    <location>
        <begin position="332"/>
        <end position="350"/>
    </location>
</feature>
<evidence type="ECO:0000256" key="8">
    <source>
        <dbReference type="SAM" id="Phobius"/>
    </source>
</evidence>
<keyword evidence="9" id="KW-0732">Signal</keyword>
<evidence type="ECO:0000256" key="3">
    <source>
        <dbReference type="ARBA" id="ARBA00022692"/>
    </source>
</evidence>
<dbReference type="CDD" id="cd09630">
    <property type="entry name" value="CDH_like_cytochrome"/>
    <property type="match status" value="1"/>
</dbReference>
<accession>A0A4Y7QJN3</accession>
<dbReference type="PANTHER" id="PTHR47797:SF3">
    <property type="entry name" value="CYTOCHROME B561 DOMAIN-CONTAINING PROTEIN"/>
    <property type="match status" value="1"/>
</dbReference>
<feature type="region of interest" description="Disordered" evidence="7">
    <location>
        <begin position="409"/>
        <end position="428"/>
    </location>
</feature>
<sequence>MQTLRNARLWLFLLLTFLGTSMARKLQGDSWCSYLMCITAIVNGTSVTYRMTALAQMGWMAIGFGTVMQDSSMVIMWPNSDGTVVMSQRTADGLVEPKPDRSPPRTASIFMPLTAVTSPSLAFTVPKNSDTNQSAIWALGVTSPNTANPDAFLIQHEDSGAFHLNLLGELDDSVTTSGPTATGLPPSASSTTSSSTTTSATPTSSSDPEHGPDDGKPLTKYDKLIIGHAILSVIGFLFILPLGALVARWGRTFTTRWFNYHWISQVVFSIPVVIVGWALGPLAVAGQGKGHVNDAHKILGFLLLPLYLLQLCLGSFIHFVKPQNGRLHPPPNFVHAAFGIVIIGLAFFQVRTGFSVEWTQVTKHGIDLDLVSNIWIAWVIFLPLLYFFGFVLLKRQLKSERTTVFTGIDSPPPYSVQEPTPASSTGIRSLLDRSTADDGTHDMYSDTATASSPSSQPIEMREVERPLPVLLAASR</sequence>
<dbReference type="Gene3D" id="1.20.120.1770">
    <property type="match status" value="1"/>
</dbReference>
<evidence type="ECO:0000256" key="6">
    <source>
        <dbReference type="ARBA" id="ARBA00023136"/>
    </source>
</evidence>
<keyword evidence="3 8" id="KW-0812">Transmembrane</keyword>
<dbReference type="PROSITE" id="PS50939">
    <property type="entry name" value="CYTOCHROME_B561"/>
    <property type="match status" value="1"/>
</dbReference>
<dbReference type="GO" id="GO:0016020">
    <property type="term" value="C:membrane"/>
    <property type="evidence" value="ECO:0007669"/>
    <property type="project" value="UniProtKB-SubCell"/>
</dbReference>
<reference evidence="11 12" key="1">
    <citation type="submission" date="2018-06" db="EMBL/GenBank/DDBJ databases">
        <title>A transcriptomic atlas of mushroom development highlights an independent origin of complex multicellularity.</title>
        <authorList>
            <consortium name="DOE Joint Genome Institute"/>
            <person name="Krizsan K."/>
            <person name="Almasi E."/>
            <person name="Merenyi Z."/>
            <person name="Sahu N."/>
            <person name="Viragh M."/>
            <person name="Koszo T."/>
            <person name="Mondo S."/>
            <person name="Kiss B."/>
            <person name="Balint B."/>
            <person name="Kues U."/>
            <person name="Barry K."/>
            <person name="Hegedus J.C."/>
            <person name="Henrissat B."/>
            <person name="Johnson J."/>
            <person name="Lipzen A."/>
            <person name="Ohm R."/>
            <person name="Nagy I."/>
            <person name="Pangilinan J."/>
            <person name="Yan J."/>
            <person name="Xiong Y."/>
            <person name="Grigoriev I.V."/>
            <person name="Hibbett D.S."/>
            <person name="Nagy L.G."/>
        </authorList>
    </citation>
    <scope>NUCLEOTIDE SEQUENCE [LARGE SCALE GENOMIC DNA]</scope>
    <source>
        <strain evidence="11 12">SZMC22713</strain>
    </source>
</reference>
<dbReference type="InterPro" id="IPR005018">
    <property type="entry name" value="DOMON_domain"/>
</dbReference>
<feature type="transmembrane region" description="Helical" evidence="8">
    <location>
        <begin position="370"/>
        <end position="393"/>
    </location>
</feature>
<dbReference type="OrthoDB" id="366214at2759"/>
<dbReference type="STRING" id="50990.A0A4Y7QJN3"/>
<evidence type="ECO:0000256" key="9">
    <source>
        <dbReference type="SAM" id="SignalP"/>
    </source>
</evidence>
<keyword evidence="12" id="KW-1185">Reference proteome</keyword>
<protein>
    <recommendedName>
        <fullName evidence="10">Cytochrome b561 domain-containing protein</fullName>
    </recommendedName>
</protein>
<evidence type="ECO:0000313" key="12">
    <source>
        <dbReference type="Proteomes" id="UP000294933"/>
    </source>
</evidence>
<organism evidence="11 12">
    <name type="scientific">Rickenella mellea</name>
    <dbReference type="NCBI Taxonomy" id="50990"/>
    <lineage>
        <taxon>Eukaryota</taxon>
        <taxon>Fungi</taxon>
        <taxon>Dikarya</taxon>
        <taxon>Basidiomycota</taxon>
        <taxon>Agaricomycotina</taxon>
        <taxon>Agaricomycetes</taxon>
        <taxon>Hymenochaetales</taxon>
        <taxon>Rickenellaceae</taxon>
        <taxon>Rickenella</taxon>
    </lineage>
</organism>
<evidence type="ECO:0000256" key="1">
    <source>
        <dbReference type="ARBA" id="ARBA00004370"/>
    </source>
</evidence>
<feature type="compositionally biased region" description="Polar residues" evidence="7">
    <location>
        <begin position="446"/>
        <end position="457"/>
    </location>
</feature>
<feature type="compositionally biased region" description="Low complexity" evidence="7">
    <location>
        <begin position="179"/>
        <end position="206"/>
    </location>
</feature>
<keyword evidence="4" id="KW-0249">Electron transport</keyword>
<keyword evidence="2" id="KW-0813">Transport</keyword>
<dbReference type="InterPro" id="IPR006593">
    <property type="entry name" value="Cyt_b561/ferric_Rdtase_TM"/>
</dbReference>
<feature type="compositionally biased region" description="Polar residues" evidence="7">
    <location>
        <begin position="417"/>
        <end position="427"/>
    </location>
</feature>
<feature type="signal peptide" evidence="9">
    <location>
        <begin position="1"/>
        <end position="23"/>
    </location>
</feature>
<evidence type="ECO:0000256" key="2">
    <source>
        <dbReference type="ARBA" id="ARBA00022448"/>
    </source>
</evidence>
<dbReference type="PANTHER" id="PTHR47797">
    <property type="entry name" value="DEHYDROGENASE, PUTATIVE (AFU_ORTHOLOGUE AFUA_8G05805)-RELATED"/>
    <property type="match status" value="1"/>
</dbReference>
<evidence type="ECO:0000256" key="7">
    <source>
        <dbReference type="SAM" id="MobiDB-lite"/>
    </source>
</evidence>
<keyword evidence="5 8" id="KW-1133">Transmembrane helix</keyword>
<evidence type="ECO:0000256" key="4">
    <source>
        <dbReference type="ARBA" id="ARBA00022982"/>
    </source>
</evidence>
<comment type="subcellular location">
    <subcellularLocation>
        <location evidence="1">Membrane</location>
    </subcellularLocation>
</comment>
<dbReference type="Pfam" id="PF16010">
    <property type="entry name" value="CDH-cyt"/>
    <property type="match status" value="1"/>
</dbReference>
<dbReference type="SUPFAM" id="SSF49344">
    <property type="entry name" value="CBD9-like"/>
    <property type="match status" value="1"/>
</dbReference>
<feature type="region of interest" description="Disordered" evidence="7">
    <location>
        <begin position="433"/>
        <end position="475"/>
    </location>
</feature>
<dbReference type="SMART" id="SM00664">
    <property type="entry name" value="DoH"/>
    <property type="match status" value="1"/>
</dbReference>
<evidence type="ECO:0000256" key="5">
    <source>
        <dbReference type="ARBA" id="ARBA00022989"/>
    </source>
</evidence>
<feature type="transmembrane region" description="Helical" evidence="8">
    <location>
        <begin position="259"/>
        <end position="278"/>
    </location>
</feature>
<evidence type="ECO:0000259" key="10">
    <source>
        <dbReference type="PROSITE" id="PS50939"/>
    </source>
</evidence>
<proteinExistence type="predicted"/>
<dbReference type="AlphaFoldDB" id="A0A4Y7QJN3"/>
<dbReference type="VEuPathDB" id="FungiDB:BD410DRAFT_714470"/>
<feature type="region of interest" description="Disordered" evidence="7">
    <location>
        <begin position="175"/>
        <end position="214"/>
    </location>
</feature>
<gene>
    <name evidence="11" type="ORF">BD410DRAFT_714470</name>
</gene>
<dbReference type="Gene3D" id="2.60.40.1210">
    <property type="entry name" value="Cellobiose dehydrogenase, cytochrome domain"/>
    <property type="match status" value="1"/>
</dbReference>
<dbReference type="CDD" id="cd08760">
    <property type="entry name" value="Cyt_b561_FRRS1_like"/>
    <property type="match status" value="1"/>
</dbReference>
<feature type="domain" description="Cytochrome b561" evidence="10">
    <location>
        <begin position="189"/>
        <end position="391"/>
    </location>
</feature>
<name>A0A4Y7QJN3_9AGAM</name>